<dbReference type="SMART" id="SM00225">
    <property type="entry name" value="BTB"/>
    <property type="match status" value="1"/>
</dbReference>
<dbReference type="Gene3D" id="3.30.710.10">
    <property type="entry name" value="Potassium Channel Kv1.1, Chain A"/>
    <property type="match status" value="1"/>
</dbReference>
<sequence>MPPSTRASTEDPQPLIWLLQSFTFGKEQKITGPTSLFLDRANAEFGFIRYSAHNVAAILRFPDTDEPMYFQAESVRAAAWREKCKKVCLLFQHLQLDLEFASPDLARSFLDMLGDIMMAIGNQFYTYEVPPKVAFMKADFDMEQQGFISRATEPWIALQKESSEWPRLRKTGEWSDFTISAGGSQFPVHRVKICKESNYFKAVCSGGFRETAQQSVVLPESAQVISSLLDEMYGVYSPTTGSIFTNFIPRKAIEKEHMLNQLLDLFVAADKYNLEAIKRKAAEAIIDRLPFVNDALMIVDLATCVYHERCPENDRGLRKAIIACVRTRMPTILGDESAWKEFSENKDVLRASHLHTCEMDGADGSNGNVVGIGAGMTTPPASPNTIAGR</sequence>
<gene>
    <name evidence="2" type="ORF">GT037_010058</name>
</gene>
<dbReference type="InterPro" id="IPR000210">
    <property type="entry name" value="BTB/POZ_dom"/>
</dbReference>
<dbReference type="PROSITE" id="PS50097">
    <property type="entry name" value="BTB"/>
    <property type="match status" value="1"/>
</dbReference>
<dbReference type="PANTHER" id="PTHR47843">
    <property type="entry name" value="BTB DOMAIN-CONTAINING PROTEIN-RELATED"/>
    <property type="match status" value="1"/>
</dbReference>
<keyword evidence="3" id="KW-1185">Reference proteome</keyword>
<name>A0A8H7B2W6_9PLEO</name>
<dbReference type="InterPro" id="IPR011333">
    <property type="entry name" value="SKP1/BTB/POZ_sf"/>
</dbReference>
<feature type="domain" description="BTB" evidence="1">
    <location>
        <begin position="175"/>
        <end position="233"/>
    </location>
</feature>
<proteinExistence type="predicted"/>
<dbReference type="Pfam" id="PF00651">
    <property type="entry name" value="BTB"/>
    <property type="match status" value="1"/>
</dbReference>
<dbReference type="Proteomes" id="UP000596902">
    <property type="component" value="Unassembled WGS sequence"/>
</dbReference>
<evidence type="ECO:0000259" key="1">
    <source>
        <dbReference type="PROSITE" id="PS50097"/>
    </source>
</evidence>
<dbReference type="AlphaFoldDB" id="A0A8H7B2W6"/>
<evidence type="ECO:0000313" key="3">
    <source>
        <dbReference type="Proteomes" id="UP000596902"/>
    </source>
</evidence>
<organism evidence="2 3">
    <name type="scientific">Alternaria burnsii</name>
    <dbReference type="NCBI Taxonomy" id="1187904"/>
    <lineage>
        <taxon>Eukaryota</taxon>
        <taxon>Fungi</taxon>
        <taxon>Dikarya</taxon>
        <taxon>Ascomycota</taxon>
        <taxon>Pezizomycotina</taxon>
        <taxon>Dothideomycetes</taxon>
        <taxon>Pleosporomycetidae</taxon>
        <taxon>Pleosporales</taxon>
        <taxon>Pleosporineae</taxon>
        <taxon>Pleosporaceae</taxon>
        <taxon>Alternaria</taxon>
        <taxon>Alternaria sect. Alternaria</taxon>
    </lineage>
</organism>
<dbReference type="GeneID" id="62208283"/>
<evidence type="ECO:0000313" key="2">
    <source>
        <dbReference type="EMBL" id="KAF7671835.1"/>
    </source>
</evidence>
<dbReference type="PANTHER" id="PTHR47843:SF5">
    <property type="entry name" value="BTB_POZ DOMAIN PROTEIN"/>
    <property type="match status" value="1"/>
</dbReference>
<dbReference type="RefSeq" id="XP_038782196.1">
    <property type="nucleotide sequence ID" value="XM_038935105.1"/>
</dbReference>
<accession>A0A8H7B2W6</accession>
<protein>
    <recommendedName>
        <fullName evidence="1">BTB domain-containing protein</fullName>
    </recommendedName>
</protein>
<dbReference type="SUPFAM" id="SSF54695">
    <property type="entry name" value="POZ domain"/>
    <property type="match status" value="1"/>
</dbReference>
<dbReference type="EMBL" id="JAAABM010000019">
    <property type="protein sequence ID" value="KAF7671835.1"/>
    <property type="molecule type" value="Genomic_DNA"/>
</dbReference>
<reference evidence="2" key="2">
    <citation type="submission" date="2020-08" db="EMBL/GenBank/DDBJ databases">
        <title>Draft Genome Sequence of Cumin Blight Pathogen Alternaria burnsii.</title>
        <authorList>
            <person name="Feng Z."/>
        </authorList>
    </citation>
    <scope>NUCLEOTIDE SEQUENCE</scope>
    <source>
        <strain evidence="2">CBS107.38</strain>
    </source>
</reference>
<comment type="caution">
    <text evidence="2">The sequence shown here is derived from an EMBL/GenBank/DDBJ whole genome shotgun (WGS) entry which is preliminary data.</text>
</comment>
<reference evidence="2" key="1">
    <citation type="submission" date="2020-01" db="EMBL/GenBank/DDBJ databases">
        <authorList>
            <person name="Feng Z.H.Z."/>
        </authorList>
    </citation>
    <scope>NUCLEOTIDE SEQUENCE</scope>
    <source>
        <strain evidence="2">CBS107.38</strain>
    </source>
</reference>